<evidence type="ECO:0000313" key="1">
    <source>
        <dbReference type="EMBL" id="CCX14303.1"/>
    </source>
</evidence>
<gene>
    <name evidence="1" type="ORF">PCON_13896</name>
</gene>
<accession>U4LLP7</accession>
<dbReference type="Proteomes" id="UP000018144">
    <property type="component" value="Unassembled WGS sequence"/>
</dbReference>
<dbReference type="EMBL" id="HF935952">
    <property type="protein sequence ID" value="CCX14303.1"/>
    <property type="molecule type" value="Genomic_DNA"/>
</dbReference>
<name>U4LLP7_PYROM</name>
<organism evidence="1 2">
    <name type="scientific">Pyronema omphalodes (strain CBS 100304)</name>
    <name type="common">Pyronema confluens</name>
    <dbReference type="NCBI Taxonomy" id="1076935"/>
    <lineage>
        <taxon>Eukaryota</taxon>
        <taxon>Fungi</taxon>
        <taxon>Dikarya</taxon>
        <taxon>Ascomycota</taxon>
        <taxon>Pezizomycotina</taxon>
        <taxon>Pezizomycetes</taxon>
        <taxon>Pezizales</taxon>
        <taxon>Pyronemataceae</taxon>
        <taxon>Pyronema</taxon>
    </lineage>
</organism>
<reference evidence="1 2" key="1">
    <citation type="journal article" date="2013" name="PLoS Genet.">
        <title>The genome and development-dependent transcriptomes of Pyronema confluens: a window into fungal evolution.</title>
        <authorList>
            <person name="Traeger S."/>
            <person name="Altegoer F."/>
            <person name="Freitag M."/>
            <person name="Gabaldon T."/>
            <person name="Kempken F."/>
            <person name="Kumar A."/>
            <person name="Marcet-Houben M."/>
            <person name="Poggeler S."/>
            <person name="Stajich J.E."/>
            <person name="Nowrousian M."/>
        </authorList>
    </citation>
    <scope>NUCLEOTIDE SEQUENCE [LARGE SCALE GENOMIC DNA]</scope>
    <source>
        <strain evidence="2">CBS 100304</strain>
        <tissue evidence="1">Vegetative mycelium</tissue>
    </source>
</reference>
<protein>
    <submittedName>
        <fullName evidence="1">Uncharacterized protein</fullName>
    </submittedName>
</protein>
<dbReference type="AlphaFoldDB" id="U4LLP7"/>
<keyword evidence="2" id="KW-1185">Reference proteome</keyword>
<proteinExistence type="predicted"/>
<evidence type="ECO:0000313" key="2">
    <source>
        <dbReference type="Proteomes" id="UP000018144"/>
    </source>
</evidence>
<sequence>MLEWWLSNEPNTCVLLQ</sequence>